<feature type="signal peptide" evidence="2">
    <location>
        <begin position="1"/>
        <end position="24"/>
    </location>
</feature>
<reference evidence="3 4" key="1">
    <citation type="submission" date="2018-09" db="EMBL/GenBank/DDBJ databases">
        <title>Altererythrobacter sp.Ery1 and Ery12, the genome sequencing of novel strains in genus Alterythrobacter.</title>
        <authorList>
            <person name="Cheng H."/>
            <person name="Wu Y.-H."/>
            <person name="Fang C."/>
            <person name="Xu X.-W."/>
        </authorList>
    </citation>
    <scope>NUCLEOTIDE SEQUENCE [LARGE SCALE GENOMIC DNA]</scope>
    <source>
        <strain evidence="3 4">Ery12</strain>
    </source>
</reference>
<proteinExistence type="predicted"/>
<dbReference type="EMBL" id="RAHJ01000018">
    <property type="protein sequence ID" value="RJX67751.1"/>
    <property type="molecule type" value="Genomic_DNA"/>
</dbReference>
<gene>
    <name evidence="3" type="ORF">D6858_07080</name>
</gene>
<evidence type="ECO:0008006" key="5">
    <source>
        <dbReference type="Google" id="ProtNLM"/>
    </source>
</evidence>
<accession>A0A419R1E6</accession>
<sequence length="281" mass="29399">MIRPFAPFVAAAMASCALSGCVAAIVPTMAGGAFLRQRMANAEERKEAQTAPVASTGATTREPSVSDAALASGESGERIAAILEGPLPPPSGSPVSLNASSYADLYAFAAKAGAAPPVGTVRHSAMLADSGMLDATTAECSIHPAAVLIDLDPADALLEPGDDLQADQALAERLATLRSDNITIGWISGNTADRAGDIRRVLLSTGLDPDGHDPLVLLRYPDDRKQTRRADFAKEYCVVAIAGDERADFDELYKYLKDPSAALSLEPLLGKGWFLIPQPLN</sequence>
<name>A0A419R1E6_9SPHN</name>
<dbReference type="InterPro" id="IPR023214">
    <property type="entry name" value="HAD_sf"/>
</dbReference>
<dbReference type="RefSeq" id="WP_120108549.1">
    <property type="nucleotide sequence ID" value="NZ_RAHJ01000018.1"/>
</dbReference>
<evidence type="ECO:0000313" key="4">
    <source>
        <dbReference type="Proteomes" id="UP000284322"/>
    </source>
</evidence>
<keyword evidence="4" id="KW-1185">Reference proteome</keyword>
<feature type="region of interest" description="Disordered" evidence="1">
    <location>
        <begin position="43"/>
        <end position="70"/>
    </location>
</feature>
<dbReference type="OrthoDB" id="193314at2"/>
<evidence type="ECO:0000256" key="2">
    <source>
        <dbReference type="SAM" id="SignalP"/>
    </source>
</evidence>
<protein>
    <recommendedName>
        <fullName evidence="5">Lipoprotein</fullName>
    </recommendedName>
</protein>
<evidence type="ECO:0000256" key="1">
    <source>
        <dbReference type="SAM" id="MobiDB-lite"/>
    </source>
</evidence>
<dbReference type="Proteomes" id="UP000284322">
    <property type="component" value="Unassembled WGS sequence"/>
</dbReference>
<feature type="compositionally biased region" description="Polar residues" evidence="1">
    <location>
        <begin position="52"/>
        <end position="63"/>
    </location>
</feature>
<keyword evidence="2" id="KW-0732">Signal</keyword>
<organism evidence="3 4">
    <name type="scientific">Tsuneonella suprasediminis</name>
    <dbReference type="NCBI Taxonomy" id="2306996"/>
    <lineage>
        <taxon>Bacteria</taxon>
        <taxon>Pseudomonadati</taxon>
        <taxon>Pseudomonadota</taxon>
        <taxon>Alphaproteobacteria</taxon>
        <taxon>Sphingomonadales</taxon>
        <taxon>Erythrobacteraceae</taxon>
        <taxon>Tsuneonella</taxon>
    </lineage>
</organism>
<dbReference type="PROSITE" id="PS51257">
    <property type="entry name" value="PROKAR_LIPOPROTEIN"/>
    <property type="match status" value="1"/>
</dbReference>
<comment type="caution">
    <text evidence="3">The sequence shown here is derived from an EMBL/GenBank/DDBJ whole genome shotgun (WGS) entry which is preliminary data.</text>
</comment>
<dbReference type="AlphaFoldDB" id="A0A419R1E6"/>
<dbReference type="Gene3D" id="3.40.50.1000">
    <property type="entry name" value="HAD superfamily/HAD-like"/>
    <property type="match status" value="1"/>
</dbReference>
<evidence type="ECO:0000313" key="3">
    <source>
        <dbReference type="EMBL" id="RJX67751.1"/>
    </source>
</evidence>
<feature type="chain" id="PRO_5019070520" description="Lipoprotein" evidence="2">
    <location>
        <begin position="25"/>
        <end position="281"/>
    </location>
</feature>